<dbReference type="InterPro" id="IPR024434">
    <property type="entry name" value="TSCPD_dom"/>
</dbReference>
<dbReference type="HOGENOM" id="CLU_176133_0_0_0"/>
<dbReference type="EC" id="1.17.4.1" evidence="2"/>
<dbReference type="GO" id="GO:0071897">
    <property type="term" value="P:DNA biosynthetic process"/>
    <property type="evidence" value="ECO:0007669"/>
    <property type="project" value="UniProtKB-KW"/>
</dbReference>
<dbReference type="EMBL" id="AP012029">
    <property type="protein sequence ID" value="BAJ63374.1"/>
    <property type="molecule type" value="Genomic_DNA"/>
</dbReference>
<dbReference type="AlphaFoldDB" id="E8N4L0"/>
<dbReference type="GO" id="GO:0000166">
    <property type="term" value="F:nucleotide binding"/>
    <property type="evidence" value="ECO:0007669"/>
    <property type="project" value="UniProtKB-KW"/>
</dbReference>
<evidence type="ECO:0000256" key="5">
    <source>
        <dbReference type="ARBA" id="ARBA00047754"/>
    </source>
</evidence>
<dbReference type="Proteomes" id="UP000008922">
    <property type="component" value="Chromosome"/>
</dbReference>
<gene>
    <name evidence="7" type="ordered locus">ANT_13420</name>
</gene>
<comment type="similarity">
    <text evidence="1">Belongs to the ribonucleoside diphosphate reductase class-2 family.</text>
</comment>
<evidence type="ECO:0000259" key="6">
    <source>
        <dbReference type="Pfam" id="PF12637"/>
    </source>
</evidence>
<name>E8N4L0_ANATU</name>
<feature type="domain" description="TSCPD" evidence="6">
    <location>
        <begin position="10"/>
        <end position="82"/>
    </location>
</feature>
<sequence>MTAKTFEFEPHGVCPRKIRLELEQGRIHRVEFLGGCDGNLQGICRLVQGMGAQEVISRLMGVKCGQKPTSCPDQLAQALAIALREHEQD</sequence>
<dbReference type="InParanoid" id="E8N4L0"/>
<evidence type="ECO:0000256" key="1">
    <source>
        <dbReference type="ARBA" id="ARBA00007405"/>
    </source>
</evidence>
<dbReference type="NCBIfam" id="TIGR03905">
    <property type="entry name" value="TIGR03905_4_Cys"/>
    <property type="match status" value="1"/>
</dbReference>
<dbReference type="STRING" id="926569.ANT_13420"/>
<dbReference type="OrthoDB" id="9801525at2"/>
<keyword evidence="3" id="KW-0237">DNA synthesis</keyword>
<evidence type="ECO:0000313" key="7">
    <source>
        <dbReference type="EMBL" id="BAJ63374.1"/>
    </source>
</evidence>
<evidence type="ECO:0000313" key="8">
    <source>
        <dbReference type="Proteomes" id="UP000008922"/>
    </source>
</evidence>
<accession>E8N4L0</accession>
<dbReference type="GO" id="GO:0004748">
    <property type="term" value="F:ribonucleoside-diphosphate reductase activity, thioredoxin disulfide as acceptor"/>
    <property type="evidence" value="ECO:0007669"/>
    <property type="project" value="UniProtKB-EC"/>
</dbReference>
<keyword evidence="8" id="KW-1185">Reference proteome</keyword>
<organism evidence="7 8">
    <name type="scientific">Anaerolinea thermophila (strain DSM 14523 / JCM 11388 / NBRC 100420 / UNI-1)</name>
    <dbReference type="NCBI Taxonomy" id="926569"/>
    <lineage>
        <taxon>Bacteria</taxon>
        <taxon>Bacillati</taxon>
        <taxon>Chloroflexota</taxon>
        <taxon>Anaerolineae</taxon>
        <taxon>Anaerolineales</taxon>
        <taxon>Anaerolineaceae</taxon>
        <taxon>Anaerolinea</taxon>
    </lineage>
</organism>
<dbReference type="Pfam" id="PF12637">
    <property type="entry name" value="TSCPD"/>
    <property type="match status" value="1"/>
</dbReference>
<proteinExistence type="inferred from homology"/>
<comment type="catalytic activity">
    <reaction evidence="5">
        <text>a 2'-deoxyribonucleoside 5'-diphosphate + [thioredoxin]-disulfide + H2O = a ribonucleoside 5'-diphosphate + [thioredoxin]-dithiol</text>
        <dbReference type="Rhea" id="RHEA:23252"/>
        <dbReference type="Rhea" id="RHEA-COMP:10698"/>
        <dbReference type="Rhea" id="RHEA-COMP:10700"/>
        <dbReference type="ChEBI" id="CHEBI:15377"/>
        <dbReference type="ChEBI" id="CHEBI:29950"/>
        <dbReference type="ChEBI" id="CHEBI:50058"/>
        <dbReference type="ChEBI" id="CHEBI:57930"/>
        <dbReference type="ChEBI" id="CHEBI:73316"/>
        <dbReference type="EC" id="1.17.4.1"/>
    </reaction>
</comment>
<evidence type="ECO:0000256" key="3">
    <source>
        <dbReference type="ARBA" id="ARBA00022634"/>
    </source>
</evidence>
<dbReference type="KEGG" id="atm:ANT_13420"/>
<protein>
    <recommendedName>
        <fullName evidence="2">ribonucleoside-diphosphate reductase</fullName>
        <ecNumber evidence="2">1.17.4.1</ecNumber>
    </recommendedName>
</protein>
<dbReference type="InterPro" id="IPR023806">
    <property type="entry name" value="CHP03905"/>
</dbReference>
<keyword evidence="4" id="KW-0547">Nucleotide-binding</keyword>
<evidence type="ECO:0000256" key="2">
    <source>
        <dbReference type="ARBA" id="ARBA00012274"/>
    </source>
</evidence>
<evidence type="ECO:0000256" key="4">
    <source>
        <dbReference type="ARBA" id="ARBA00022741"/>
    </source>
</evidence>
<dbReference type="eggNOG" id="ENOG5032YE7">
    <property type="taxonomic scope" value="Bacteria"/>
</dbReference>
<reference evidence="7 8" key="1">
    <citation type="submission" date="2010-12" db="EMBL/GenBank/DDBJ databases">
        <title>Whole genome sequence of Anaerolinea thermophila UNI-1.</title>
        <authorList>
            <person name="Narita-Yamada S."/>
            <person name="Kishi E."/>
            <person name="Watanabe Y."/>
            <person name="Takasaki K."/>
            <person name="Ankai A."/>
            <person name="Oguchi A."/>
            <person name="Fukui S."/>
            <person name="Takahashi M."/>
            <person name="Yashiro I."/>
            <person name="Hosoyama A."/>
            <person name="Sekiguchi Y."/>
            <person name="Hanada S."/>
            <person name="Fujita N."/>
        </authorList>
    </citation>
    <scope>NUCLEOTIDE SEQUENCE [LARGE SCALE GENOMIC DNA]</scope>
    <source>
        <strain evidence="8">DSM 14523 / JCM 11388 / NBRC 100420 / UNI-1</strain>
    </source>
</reference>
<dbReference type="RefSeq" id="WP_013559761.1">
    <property type="nucleotide sequence ID" value="NC_014960.1"/>
</dbReference>